<dbReference type="AlphaFoldDB" id="A0A2N0QI02"/>
<feature type="region of interest" description="Disordered" evidence="1">
    <location>
        <begin position="1"/>
        <end position="47"/>
    </location>
</feature>
<dbReference type="EMBL" id="LLXH01009320">
    <property type="protein sequence ID" value="PKC50675.1"/>
    <property type="molecule type" value="Genomic_DNA"/>
</dbReference>
<protein>
    <submittedName>
        <fullName evidence="2">Uncharacterized protein</fullName>
    </submittedName>
</protein>
<evidence type="ECO:0000256" key="1">
    <source>
        <dbReference type="SAM" id="MobiDB-lite"/>
    </source>
</evidence>
<reference evidence="2 3" key="1">
    <citation type="submission" date="2017-10" db="EMBL/GenBank/DDBJ databases">
        <title>Extensive intraspecific genome diversity in a model arbuscular mycorrhizal fungus.</title>
        <authorList>
            <person name="Chen E.C.H."/>
            <person name="Morin E."/>
            <person name="Baudet D."/>
            <person name="Noel J."/>
            <person name="Ndikumana S."/>
            <person name="Charron P."/>
            <person name="St-Onge C."/>
            <person name="Giorgi J."/>
            <person name="Grigoriev I.V."/>
            <person name="Roux C."/>
            <person name="Martin F.M."/>
            <person name="Corradi N."/>
        </authorList>
    </citation>
    <scope>NUCLEOTIDE SEQUENCE [LARGE SCALE GENOMIC DNA]</scope>
    <source>
        <strain evidence="2 3">A1</strain>
    </source>
</reference>
<accession>A0A2N0QI02</accession>
<feature type="compositionally biased region" description="Polar residues" evidence="1">
    <location>
        <begin position="17"/>
        <end position="26"/>
    </location>
</feature>
<evidence type="ECO:0000313" key="2">
    <source>
        <dbReference type="EMBL" id="PKC50675.1"/>
    </source>
</evidence>
<dbReference type="VEuPathDB" id="FungiDB:RhiirA1_485637"/>
<evidence type="ECO:0000313" key="3">
    <source>
        <dbReference type="Proteomes" id="UP000232688"/>
    </source>
</evidence>
<proteinExistence type="predicted"/>
<gene>
    <name evidence="2" type="ORF">RhiirA1_485637</name>
</gene>
<feature type="compositionally biased region" description="Polar residues" evidence="1">
    <location>
        <begin position="1"/>
        <end position="10"/>
    </location>
</feature>
<organism evidence="2 3">
    <name type="scientific">Rhizophagus irregularis</name>
    <dbReference type="NCBI Taxonomy" id="588596"/>
    <lineage>
        <taxon>Eukaryota</taxon>
        <taxon>Fungi</taxon>
        <taxon>Fungi incertae sedis</taxon>
        <taxon>Mucoromycota</taxon>
        <taxon>Glomeromycotina</taxon>
        <taxon>Glomeromycetes</taxon>
        <taxon>Glomerales</taxon>
        <taxon>Glomeraceae</taxon>
        <taxon>Rhizophagus</taxon>
    </lineage>
</organism>
<dbReference type="Proteomes" id="UP000232688">
    <property type="component" value="Unassembled WGS sequence"/>
</dbReference>
<name>A0A2N0QI02_9GLOM</name>
<sequence length="86" mass="9524">MSSWIKTRSIPTRPRTAHSNTTQSQAAPPLRLQTHNSPSDGPYSYTHHPWSLTPPSAHPSTTSTLPMWLILCTCNFLHSGGWLSSI</sequence>
<comment type="caution">
    <text evidence="2">The sequence shown here is derived from an EMBL/GenBank/DDBJ whole genome shotgun (WGS) entry which is preliminary data.</text>
</comment>
<reference evidence="2 3" key="2">
    <citation type="submission" date="2017-10" db="EMBL/GenBank/DDBJ databases">
        <title>Genome analyses suggest a sexual origin of heterokaryosis in a supposedly ancient asexual fungus.</title>
        <authorList>
            <person name="Corradi N."/>
            <person name="Sedzielewska K."/>
            <person name="Noel J."/>
            <person name="Charron P."/>
            <person name="Farinelli L."/>
            <person name="Marton T."/>
            <person name="Kruger M."/>
            <person name="Pelin A."/>
            <person name="Brachmann A."/>
            <person name="Corradi N."/>
        </authorList>
    </citation>
    <scope>NUCLEOTIDE SEQUENCE [LARGE SCALE GENOMIC DNA]</scope>
    <source>
        <strain evidence="2 3">A1</strain>
    </source>
</reference>